<dbReference type="Proteomes" id="UP000006729">
    <property type="component" value="Chromosome 8"/>
</dbReference>
<accession>A0A2K1ZFZ2</accession>
<reference evidence="2 3" key="1">
    <citation type="journal article" date="2006" name="Science">
        <title>The genome of black cottonwood, Populus trichocarpa (Torr. &amp; Gray).</title>
        <authorList>
            <person name="Tuskan G.A."/>
            <person name="Difazio S."/>
            <person name="Jansson S."/>
            <person name="Bohlmann J."/>
            <person name="Grigoriev I."/>
            <person name="Hellsten U."/>
            <person name="Putnam N."/>
            <person name="Ralph S."/>
            <person name="Rombauts S."/>
            <person name="Salamov A."/>
            <person name="Schein J."/>
            <person name="Sterck L."/>
            <person name="Aerts A."/>
            <person name="Bhalerao R.R."/>
            <person name="Bhalerao R.P."/>
            <person name="Blaudez D."/>
            <person name="Boerjan W."/>
            <person name="Brun A."/>
            <person name="Brunner A."/>
            <person name="Busov V."/>
            <person name="Campbell M."/>
            <person name="Carlson J."/>
            <person name="Chalot M."/>
            <person name="Chapman J."/>
            <person name="Chen G.L."/>
            <person name="Cooper D."/>
            <person name="Coutinho P.M."/>
            <person name="Couturier J."/>
            <person name="Covert S."/>
            <person name="Cronk Q."/>
            <person name="Cunningham R."/>
            <person name="Davis J."/>
            <person name="Degroeve S."/>
            <person name="Dejardin A."/>
            <person name="Depamphilis C."/>
            <person name="Detter J."/>
            <person name="Dirks B."/>
            <person name="Dubchak I."/>
            <person name="Duplessis S."/>
            <person name="Ehlting J."/>
            <person name="Ellis B."/>
            <person name="Gendler K."/>
            <person name="Goodstein D."/>
            <person name="Gribskov M."/>
            <person name="Grimwood J."/>
            <person name="Groover A."/>
            <person name="Gunter L."/>
            <person name="Hamberger B."/>
            <person name="Heinze B."/>
            <person name="Helariutta Y."/>
            <person name="Henrissat B."/>
            <person name="Holligan D."/>
            <person name="Holt R."/>
            <person name="Huang W."/>
            <person name="Islam-Faridi N."/>
            <person name="Jones S."/>
            <person name="Jones-Rhoades M."/>
            <person name="Jorgensen R."/>
            <person name="Joshi C."/>
            <person name="Kangasjarvi J."/>
            <person name="Karlsson J."/>
            <person name="Kelleher C."/>
            <person name="Kirkpatrick R."/>
            <person name="Kirst M."/>
            <person name="Kohler A."/>
            <person name="Kalluri U."/>
            <person name="Larimer F."/>
            <person name="Leebens-Mack J."/>
            <person name="Leple J.C."/>
            <person name="Locascio P."/>
            <person name="Lou Y."/>
            <person name="Lucas S."/>
            <person name="Martin F."/>
            <person name="Montanini B."/>
            <person name="Napoli C."/>
            <person name="Nelson D.R."/>
            <person name="Nelson C."/>
            <person name="Nieminen K."/>
            <person name="Nilsson O."/>
            <person name="Pereda V."/>
            <person name="Peter G."/>
            <person name="Philippe R."/>
            <person name="Pilate G."/>
            <person name="Poliakov A."/>
            <person name="Razumovskaya J."/>
            <person name="Richardson P."/>
            <person name="Rinaldi C."/>
            <person name="Ritland K."/>
            <person name="Rouze P."/>
            <person name="Ryaboy D."/>
            <person name="Schmutz J."/>
            <person name="Schrader J."/>
            <person name="Segerman B."/>
            <person name="Shin H."/>
            <person name="Siddiqui A."/>
            <person name="Sterky F."/>
            <person name="Terry A."/>
            <person name="Tsai C.J."/>
            <person name="Uberbacher E."/>
            <person name="Unneberg P."/>
            <person name="Vahala J."/>
            <person name="Wall K."/>
            <person name="Wessler S."/>
            <person name="Yang G."/>
            <person name="Yin T."/>
            <person name="Douglas C."/>
            <person name="Marra M."/>
            <person name="Sandberg G."/>
            <person name="Van de Peer Y."/>
            <person name="Rokhsar D."/>
        </authorList>
    </citation>
    <scope>NUCLEOTIDE SEQUENCE [LARGE SCALE GENOMIC DNA]</scope>
    <source>
        <strain evidence="3">cv. Nisqually</strain>
    </source>
</reference>
<sequence length="157" mass="17289">MAFSIFSSTQSGSSPGLATSQATRRVEPGFKTMAQTVSDDYDFANNSPTARLSAYGFATPPNPTSLNSAKQEAQVSWIRRSGAKVHDCELDRYGAVNNAVYACNYQRRHGLLERIGIGAEARTGYALALSNSQPAKKWRQVCCKDRDLWFLFCLPIL</sequence>
<dbReference type="STRING" id="3694.A0A2K1ZFZ2"/>
<evidence type="ECO:0000313" key="3">
    <source>
        <dbReference type="Proteomes" id="UP000006729"/>
    </source>
</evidence>
<dbReference type="InParanoid" id="A0A2K1ZFZ2"/>
<evidence type="ECO:0000313" key="2">
    <source>
        <dbReference type="EMBL" id="PNT24199.1"/>
    </source>
</evidence>
<keyword evidence="3" id="KW-1185">Reference proteome</keyword>
<gene>
    <name evidence="2" type="ORF">POPTR_008G122000</name>
</gene>
<evidence type="ECO:0000256" key="1">
    <source>
        <dbReference type="SAM" id="MobiDB-lite"/>
    </source>
</evidence>
<name>A0A2K1ZFZ2_POPTR</name>
<dbReference type="AlphaFoldDB" id="A0A2K1ZFZ2"/>
<feature type="compositionally biased region" description="Low complexity" evidence="1">
    <location>
        <begin position="1"/>
        <end position="14"/>
    </location>
</feature>
<dbReference type="EMBL" id="CM009297">
    <property type="protein sequence ID" value="PNT24199.1"/>
    <property type="molecule type" value="Genomic_DNA"/>
</dbReference>
<proteinExistence type="predicted"/>
<feature type="region of interest" description="Disordered" evidence="1">
    <location>
        <begin position="1"/>
        <end position="23"/>
    </location>
</feature>
<organism evidence="2 3">
    <name type="scientific">Populus trichocarpa</name>
    <name type="common">Western balsam poplar</name>
    <name type="synonym">Populus balsamifera subsp. trichocarpa</name>
    <dbReference type="NCBI Taxonomy" id="3694"/>
    <lineage>
        <taxon>Eukaryota</taxon>
        <taxon>Viridiplantae</taxon>
        <taxon>Streptophyta</taxon>
        <taxon>Embryophyta</taxon>
        <taxon>Tracheophyta</taxon>
        <taxon>Spermatophyta</taxon>
        <taxon>Magnoliopsida</taxon>
        <taxon>eudicotyledons</taxon>
        <taxon>Gunneridae</taxon>
        <taxon>Pentapetalae</taxon>
        <taxon>rosids</taxon>
        <taxon>fabids</taxon>
        <taxon>Malpighiales</taxon>
        <taxon>Salicaceae</taxon>
        <taxon>Saliceae</taxon>
        <taxon>Populus</taxon>
    </lineage>
</organism>
<protein>
    <submittedName>
        <fullName evidence="2">Uncharacterized protein</fullName>
    </submittedName>
</protein>